<dbReference type="SMART" id="SM00194">
    <property type="entry name" value="PTPc"/>
    <property type="match status" value="1"/>
</dbReference>
<dbReference type="InterPro" id="IPR050348">
    <property type="entry name" value="Protein-Tyr_Phosphatase"/>
</dbReference>
<evidence type="ECO:0000259" key="13">
    <source>
        <dbReference type="PROSITE" id="PS50287"/>
    </source>
</evidence>
<dbReference type="Gene3D" id="2.60.120.260">
    <property type="entry name" value="Galactose-binding domain-like"/>
    <property type="match status" value="2"/>
</dbReference>
<dbReference type="EC" id="3.1.3.48" evidence="2"/>
<dbReference type="InterPro" id="IPR016130">
    <property type="entry name" value="Tyr_Pase_AS"/>
</dbReference>
<dbReference type="PROSITE" id="PS50287">
    <property type="entry name" value="SRCR_2"/>
    <property type="match status" value="1"/>
</dbReference>
<dbReference type="Proteomes" id="UP000694844">
    <property type="component" value="Chromosome 9"/>
</dbReference>
<dbReference type="PROSITE" id="PS00383">
    <property type="entry name" value="TYR_PHOSPHATASE_1"/>
    <property type="match status" value="1"/>
</dbReference>
<evidence type="ECO:0000256" key="8">
    <source>
        <dbReference type="SAM" id="MobiDB-lite"/>
    </source>
</evidence>
<dbReference type="InterPro" id="IPR008979">
    <property type="entry name" value="Galactose-bd-like_sf"/>
</dbReference>
<evidence type="ECO:0000313" key="15">
    <source>
        <dbReference type="RefSeq" id="XP_022307772.1"/>
    </source>
</evidence>
<feature type="domain" description="Tyrosine specific protein phosphatases" evidence="12">
    <location>
        <begin position="786"/>
        <end position="862"/>
    </location>
</feature>
<dbReference type="InterPro" id="IPR029021">
    <property type="entry name" value="Prot-tyrosine_phosphatase-like"/>
</dbReference>
<keyword evidence="9" id="KW-1133">Transmembrane helix</keyword>
<dbReference type="CDD" id="cd00055">
    <property type="entry name" value="EGF_Lam"/>
    <property type="match status" value="1"/>
</dbReference>
<evidence type="ECO:0000256" key="6">
    <source>
        <dbReference type="ARBA" id="ARBA00051722"/>
    </source>
</evidence>
<organism evidence="14 15">
    <name type="scientific">Crassostrea virginica</name>
    <name type="common">Eastern oyster</name>
    <dbReference type="NCBI Taxonomy" id="6565"/>
    <lineage>
        <taxon>Eukaryota</taxon>
        <taxon>Metazoa</taxon>
        <taxon>Spiralia</taxon>
        <taxon>Lophotrochozoa</taxon>
        <taxon>Mollusca</taxon>
        <taxon>Bivalvia</taxon>
        <taxon>Autobranchia</taxon>
        <taxon>Pteriomorphia</taxon>
        <taxon>Ostreida</taxon>
        <taxon>Ostreoidea</taxon>
        <taxon>Ostreidae</taxon>
        <taxon>Crassostrea</taxon>
    </lineage>
</organism>
<keyword evidence="4" id="KW-0904">Protein phosphatase</keyword>
<keyword evidence="3" id="KW-0378">Hydrolase</keyword>
<dbReference type="PRINTS" id="PR00700">
    <property type="entry name" value="PRTYPHPHTASE"/>
</dbReference>
<keyword evidence="9" id="KW-0472">Membrane</keyword>
<dbReference type="PROSITE" id="PS50055">
    <property type="entry name" value="TYR_PHOSPHATASE_PTP"/>
    <property type="match status" value="1"/>
</dbReference>
<dbReference type="FunFam" id="3.90.190.10:FF:000102">
    <property type="entry name" value="Receptor-type tyrosine-protein phosphatase"/>
    <property type="match status" value="1"/>
</dbReference>
<comment type="catalytic activity">
    <reaction evidence="6">
        <text>O-phospho-L-tyrosyl-[protein] + H2O = L-tyrosyl-[protein] + phosphate</text>
        <dbReference type="Rhea" id="RHEA:10684"/>
        <dbReference type="Rhea" id="RHEA-COMP:10136"/>
        <dbReference type="Rhea" id="RHEA-COMP:20101"/>
        <dbReference type="ChEBI" id="CHEBI:15377"/>
        <dbReference type="ChEBI" id="CHEBI:43474"/>
        <dbReference type="ChEBI" id="CHEBI:46858"/>
        <dbReference type="ChEBI" id="CHEBI:61978"/>
        <dbReference type="EC" id="3.1.3.48"/>
    </reaction>
</comment>
<dbReference type="GO" id="GO:0004725">
    <property type="term" value="F:protein tyrosine phosphatase activity"/>
    <property type="evidence" value="ECO:0007669"/>
    <property type="project" value="UniProtKB-EC"/>
</dbReference>
<evidence type="ECO:0000256" key="10">
    <source>
        <dbReference type="SAM" id="SignalP"/>
    </source>
</evidence>
<accession>A0A8B8BWM1</accession>
<dbReference type="GO" id="GO:0008045">
    <property type="term" value="P:motor neuron axon guidance"/>
    <property type="evidence" value="ECO:0007669"/>
    <property type="project" value="TreeGrafter"/>
</dbReference>
<evidence type="ECO:0000259" key="12">
    <source>
        <dbReference type="PROSITE" id="PS50056"/>
    </source>
</evidence>
<dbReference type="SUPFAM" id="SSF52799">
    <property type="entry name" value="(Phosphotyrosine protein) phosphatases II"/>
    <property type="match status" value="1"/>
</dbReference>
<evidence type="ECO:0000256" key="3">
    <source>
        <dbReference type="ARBA" id="ARBA00022801"/>
    </source>
</evidence>
<evidence type="ECO:0000256" key="1">
    <source>
        <dbReference type="ARBA" id="ARBA00009580"/>
    </source>
</evidence>
<evidence type="ECO:0000256" key="5">
    <source>
        <dbReference type="ARBA" id="ARBA00023157"/>
    </source>
</evidence>
<keyword evidence="5 7" id="KW-1015">Disulfide bond</keyword>
<dbReference type="InterPro" id="IPR000387">
    <property type="entry name" value="Tyr_Pase_dom"/>
</dbReference>
<reference evidence="15" key="1">
    <citation type="submission" date="2025-08" db="UniProtKB">
        <authorList>
            <consortium name="RefSeq"/>
        </authorList>
    </citation>
    <scope>IDENTIFICATION</scope>
    <source>
        <tissue evidence="15">Whole sample</tissue>
    </source>
</reference>
<protein>
    <recommendedName>
        <fullName evidence="2">protein-tyrosine-phosphatase</fullName>
        <ecNumber evidence="2">3.1.3.48</ecNumber>
    </recommendedName>
</protein>
<dbReference type="KEGG" id="cvn:111113774"/>
<dbReference type="GeneID" id="111113774"/>
<keyword evidence="9" id="KW-0812">Transmembrane</keyword>
<dbReference type="InterPro" id="IPR036772">
    <property type="entry name" value="SRCR-like_dom_sf"/>
</dbReference>
<dbReference type="PANTHER" id="PTHR19134:SF562">
    <property type="entry name" value="PROTEIN-TYROSINE-PHOSPHATASE"/>
    <property type="match status" value="1"/>
</dbReference>
<feature type="compositionally biased region" description="Acidic residues" evidence="8">
    <location>
        <begin position="564"/>
        <end position="573"/>
    </location>
</feature>
<dbReference type="OrthoDB" id="10253954at2759"/>
<dbReference type="InterPro" id="IPR003595">
    <property type="entry name" value="Tyr_Pase_cat"/>
</dbReference>
<dbReference type="InterPro" id="IPR002049">
    <property type="entry name" value="LE_dom"/>
</dbReference>
<evidence type="ECO:0000256" key="4">
    <source>
        <dbReference type="ARBA" id="ARBA00022912"/>
    </source>
</evidence>
<name>A0A8B8BWM1_CRAVI</name>
<feature type="domain" description="SRCR" evidence="13">
    <location>
        <begin position="82"/>
        <end position="201"/>
    </location>
</feature>
<dbReference type="SUPFAM" id="SSF56487">
    <property type="entry name" value="SRCR-like"/>
    <property type="match status" value="1"/>
</dbReference>
<keyword evidence="14" id="KW-1185">Reference proteome</keyword>
<keyword evidence="10" id="KW-0732">Signal</keyword>
<feature type="domain" description="Tyrosine-protein phosphatase" evidence="11">
    <location>
        <begin position="615"/>
        <end position="871"/>
    </location>
</feature>
<feature type="transmembrane region" description="Helical" evidence="9">
    <location>
        <begin position="473"/>
        <end position="499"/>
    </location>
</feature>
<gene>
    <name evidence="15" type="primary">LOC111113774</name>
</gene>
<dbReference type="InterPro" id="IPR000242">
    <property type="entry name" value="PTP_cat"/>
</dbReference>
<dbReference type="SUPFAM" id="SSF49785">
    <property type="entry name" value="Galactose-binding domain-like"/>
    <property type="match status" value="1"/>
</dbReference>
<evidence type="ECO:0000256" key="9">
    <source>
        <dbReference type="SAM" id="Phobius"/>
    </source>
</evidence>
<dbReference type="GO" id="GO:0016020">
    <property type="term" value="C:membrane"/>
    <property type="evidence" value="ECO:0007669"/>
    <property type="project" value="InterPro"/>
</dbReference>
<dbReference type="PANTHER" id="PTHR19134">
    <property type="entry name" value="RECEPTOR-TYPE TYROSINE-PROTEIN PHOSPHATASE"/>
    <property type="match status" value="1"/>
</dbReference>
<proteinExistence type="inferred from homology"/>
<dbReference type="PROSITE" id="PS50056">
    <property type="entry name" value="TYR_PHOSPHATASE_2"/>
    <property type="match status" value="1"/>
</dbReference>
<sequence length="1144" mass="128776">MRFCIYVFIVSSFVTPSLQYENLAFGKPVTVSKRYNTKNFNSSFAVDGDVSTDLLKCSLTASGEKEAWLTVDLREVKNIASISFLHGGFGLKAMPMDPDKTEIYPVLSGNGTVQHSWNLDKNYTVCTSVFGYEDSKVVCLNWGYLPDTLIRYTVPLERNLAYSRKYYNCIGNETVLDECKSGTLNSACANQQEKQVGISCERGDTLAGFSVYVSDTPHWKSGTLCYQHDINEPVNNNVSIDCFTTGRYVTIHNSRNGSLHSTLSSFAYINICEVNVTGCDIGHYGDECLECPSHCTNNTCQMQVGHCFDCEDGYTGPMCEKVCPTGRYGVNCSFRCGNCLDEKSCHHINGTCISGCSPGWKGEWCDQNCDLGYFGFECNSNCKIPNCVNSTSCDPISGHCTSGCFSNFSGPFCQDCAPTYYGNQCNISCSDHCQSKLCNQTTGYCFSCIDTRSGVFCENEIPISQPAVAAEDIPLTVIGAIIAVFVLVLLVLFLVCLMVRRKRRLDTKNEDAIGLAPTETPVSERKTNLYLEQTPDEENEETTSTAVYNVSYVTNSADPRYSDQEDTESEAESVNESSLENLSSVVLLSENLGDIPIPELHDYILRKHRNTEEGFRAEFKALPEGDISRCTIGGQEKNTLRNRFRNTLPYDHSRVVLTDPGGEDYINANYIPNVQGDISYIACQGPKPTTVKDFWRMIWQEKIHTVVMLTRTIEGDKRKCEQYWPSLGRTIISGKIDITTVDETNYAFFTIRKLKVTNSQESKAEIRHLHHFHFTGWPDHGVPPTSQLLSFYFQVREQLNVEGTNYPLVVHCSAGVGRTGTFIAIDALAQNGVNTGTVNVTKYVSRLRRERMHMIQTVGQYITVYKCLDEYFNFPRHVISKETLLKNSVSHGFLQEEYKEMNSFLRNVREYEACNTKQETNDDSNPLIIAEYPSMWLEDGFLVSRHPLSAELDQHLSILSDVVPSSVIVLDADQSTAEEWIPERKDLVIGRYVVKKTKSRVVSVNRRMSTIGVTIQHRDDEEVEFRVIEPVASQDSDYSNITHLSDILDIFTSLTLQRDNPVFILNNENSVEVLTTVIVINALQQLWHDGETDICFLARYLQIIQDTEPLSLDDYVECYRLVSKFANRSPVLNKEQTEENVYAN</sequence>
<comment type="caution">
    <text evidence="7">Lacks conserved residue(s) required for the propagation of feature annotation.</text>
</comment>
<evidence type="ECO:0000256" key="2">
    <source>
        <dbReference type="ARBA" id="ARBA00013064"/>
    </source>
</evidence>
<dbReference type="RefSeq" id="XP_022307772.1">
    <property type="nucleotide sequence ID" value="XM_022452064.1"/>
</dbReference>
<dbReference type="Pfam" id="PF00102">
    <property type="entry name" value="Y_phosphatase"/>
    <property type="match status" value="1"/>
</dbReference>
<evidence type="ECO:0000259" key="11">
    <source>
        <dbReference type="PROSITE" id="PS50055"/>
    </source>
</evidence>
<dbReference type="Gene3D" id="2.170.300.10">
    <property type="entry name" value="Tie2 ligand-binding domain superfamily"/>
    <property type="match status" value="1"/>
</dbReference>
<feature type="region of interest" description="Disordered" evidence="8">
    <location>
        <begin position="557"/>
        <end position="577"/>
    </location>
</feature>
<comment type="similarity">
    <text evidence="1">Belongs to the protein-tyrosine phosphatase family.</text>
</comment>
<dbReference type="InterPro" id="IPR001190">
    <property type="entry name" value="SRCR"/>
</dbReference>
<dbReference type="Gene3D" id="3.90.190.10">
    <property type="entry name" value="Protein tyrosine phosphatase superfamily"/>
    <property type="match status" value="1"/>
</dbReference>
<feature type="disulfide bond" evidence="7">
    <location>
        <begin position="139"/>
        <end position="200"/>
    </location>
</feature>
<dbReference type="AlphaFoldDB" id="A0A8B8BWM1"/>
<dbReference type="SMART" id="SM00404">
    <property type="entry name" value="PTPc_motif"/>
    <property type="match status" value="1"/>
</dbReference>
<feature type="chain" id="PRO_5034229247" description="protein-tyrosine-phosphatase" evidence="10">
    <location>
        <begin position="20"/>
        <end position="1144"/>
    </location>
</feature>
<dbReference type="CDD" id="cd00047">
    <property type="entry name" value="PTPc"/>
    <property type="match status" value="1"/>
</dbReference>
<evidence type="ECO:0000313" key="14">
    <source>
        <dbReference type="Proteomes" id="UP000694844"/>
    </source>
</evidence>
<feature type="disulfide bond" evidence="7">
    <location>
        <begin position="169"/>
        <end position="179"/>
    </location>
</feature>
<feature type="signal peptide" evidence="10">
    <location>
        <begin position="1"/>
        <end position="19"/>
    </location>
</feature>
<evidence type="ECO:0000256" key="7">
    <source>
        <dbReference type="PROSITE-ProRule" id="PRU00196"/>
    </source>
</evidence>